<feature type="compositionally biased region" description="Low complexity" evidence="1">
    <location>
        <begin position="716"/>
        <end position="746"/>
    </location>
</feature>
<feature type="region of interest" description="Disordered" evidence="1">
    <location>
        <begin position="693"/>
        <end position="761"/>
    </location>
</feature>
<evidence type="ECO:0000313" key="2">
    <source>
        <dbReference type="EMBL" id="KDQ16605.1"/>
    </source>
</evidence>
<feature type="compositionally biased region" description="Basic and acidic residues" evidence="1">
    <location>
        <begin position="404"/>
        <end position="452"/>
    </location>
</feature>
<feature type="compositionally biased region" description="Polar residues" evidence="1">
    <location>
        <begin position="706"/>
        <end position="715"/>
    </location>
</feature>
<dbReference type="GO" id="GO:0006357">
    <property type="term" value="P:regulation of transcription by RNA polymerase II"/>
    <property type="evidence" value="ECO:0007669"/>
    <property type="project" value="InterPro"/>
</dbReference>
<dbReference type="AlphaFoldDB" id="A0A067MPG7"/>
<feature type="compositionally biased region" description="Polar residues" evidence="1">
    <location>
        <begin position="831"/>
        <end position="848"/>
    </location>
</feature>
<evidence type="ECO:0000256" key="1">
    <source>
        <dbReference type="SAM" id="MobiDB-lite"/>
    </source>
</evidence>
<gene>
    <name evidence="2" type="ORF">BOTBODRAFT_64580</name>
</gene>
<dbReference type="PANTHER" id="PTHR45975">
    <property type="entry name" value="NUCLEOSOME-REMODELING FACTOR SUBUNIT BPTF"/>
    <property type="match status" value="1"/>
</dbReference>
<feature type="compositionally biased region" description="Basic and acidic residues" evidence="1">
    <location>
        <begin position="115"/>
        <end position="128"/>
    </location>
</feature>
<feature type="compositionally biased region" description="Low complexity" evidence="1">
    <location>
        <begin position="520"/>
        <end position="560"/>
    </location>
</feature>
<feature type="region of interest" description="Disordered" evidence="1">
    <location>
        <begin position="489"/>
        <end position="669"/>
    </location>
</feature>
<feature type="region of interest" description="Disordered" evidence="1">
    <location>
        <begin position="796"/>
        <end position="877"/>
    </location>
</feature>
<feature type="compositionally biased region" description="Basic and acidic residues" evidence="1">
    <location>
        <begin position="325"/>
        <end position="368"/>
    </location>
</feature>
<feature type="compositionally biased region" description="Basic and acidic residues" evidence="1">
    <location>
        <begin position="250"/>
        <end position="309"/>
    </location>
</feature>
<feature type="compositionally biased region" description="Gly residues" evidence="1">
    <location>
        <begin position="100"/>
        <end position="113"/>
    </location>
</feature>
<evidence type="ECO:0000313" key="3">
    <source>
        <dbReference type="Proteomes" id="UP000027195"/>
    </source>
</evidence>
<dbReference type="STRING" id="930990.A0A067MPG7"/>
<feature type="region of interest" description="Disordered" evidence="1">
    <location>
        <begin position="1117"/>
        <end position="1157"/>
    </location>
</feature>
<dbReference type="OrthoDB" id="2504266at2759"/>
<feature type="compositionally biased region" description="Polar residues" evidence="1">
    <location>
        <begin position="613"/>
        <end position="634"/>
    </location>
</feature>
<feature type="compositionally biased region" description="Polar residues" evidence="1">
    <location>
        <begin position="134"/>
        <end position="160"/>
    </location>
</feature>
<feature type="compositionally biased region" description="Polar residues" evidence="1">
    <location>
        <begin position="1143"/>
        <end position="1154"/>
    </location>
</feature>
<protein>
    <submittedName>
        <fullName evidence="2">Uncharacterized protein</fullName>
    </submittedName>
</protein>
<dbReference type="Proteomes" id="UP000027195">
    <property type="component" value="Unassembled WGS sequence"/>
</dbReference>
<feature type="compositionally biased region" description="Basic and acidic residues" evidence="1">
    <location>
        <begin position="79"/>
        <end position="90"/>
    </location>
</feature>
<feature type="region of interest" description="Disordered" evidence="1">
    <location>
        <begin position="404"/>
        <end position="472"/>
    </location>
</feature>
<feature type="compositionally biased region" description="Basic and acidic residues" evidence="1">
    <location>
        <begin position="163"/>
        <end position="214"/>
    </location>
</feature>
<name>A0A067MPG7_BOTB1</name>
<sequence>MAIAEQSPSDLYPSQLKENTPVKPISAPEAPKDAPASTHTTAPKLVSYTRAEVLYLSRSPLVKPPDGMPALKEWFGDFHEQAASSKREEASGSNAANGNHGNGLGSAGNGLLSGGRDRIGSRYRRDNAEDGSSPRETSTRPSFTSKPSFQQGSQMGSFRHQSLRSDERGDGDKDRERGDRDKDKEHRGFRDRERDKDGHERLRSLSDRYDRDRLLSSANSATAAGQASPSATRRETAPHISRGGALAKTNGRDAATKDSKEKGEAGREAMTKERRETGRGEKSEDWRRVGEKEGRTRSPTRDATSRQDRSPTNTRWRENGAPTGRTRDKDRENNDYDREGWSIEDGRGGRRRRGEDDGARGREKEKEPAWMGDYDEPGEKVFGRAKDGEIDGIQAWKKEIREKERKERETLGDIDEQHIPPEENKENDGLDEIQRFRLKMNEEKAKKERDENVSEAPFLSPPPGLNGAGGDATASLNAALGATLSVLQQQSKTDSVPPEISIPSRTDPAIVSPLSTGILSAKPLTSPSSTSLNQSSAQFVTLPPSKSSSIQPSPIHPTSILPNQVTPIGHTRSQADLRSIGPNGRSGSTTPSFDPIASSRSRTPGGLGGLDTRPSQSPVHNTTSNPLSGFTSPIDTLHSFEGLPGRFSAESAQSPGASGASNSPLSAQPAYAQAKGSRFAKFWDGKTREAAAAGHAAAQAQAGIGSLSSRDTPAHQQQSQHQQQQQQQQVPPPQQQQQQQSQPSQQRGQNDANGHGGGLASLFGGMSLGGYGGGEAGGNSNDGQRMQEILAMLQNSQQRRATPTNQGPPSNHLLATQNQPVSLPPAHSHITHQNQHLQSQHVNNSYGQNGHLDYDNRFVPDGMVPGLRPQTRSRDVGGVNLGGGGGGGLNLGLGINGGLSAGGVGNSGLLFPDDERMQFDPRRAGPQQLLDSIPSRPIPQLYGNQASGGGRNVANGQFPPTYRTGHSPNPTQQMSMRLGPQIRSPHELQNPQFLSGMNGGGMHQIQGPPQFNFPPGGLGGLGGVGGGMQQRGPAPSQLPGLQHMGHGGLGGVGGVPQSSLEFAMHQLQSQRIQQQQQQLPNNPLQGLGANGVRVGGGSGVGVGFGLQGHPNQMMQQAQMQQQQPPHGLRQPHMGPGGLPPHVFQQNLGHQQPNPNDLMALLMGGQAGLHRNE</sequence>
<dbReference type="EMBL" id="KL198026">
    <property type="protein sequence ID" value="KDQ16605.1"/>
    <property type="molecule type" value="Genomic_DNA"/>
</dbReference>
<reference evidence="3" key="1">
    <citation type="journal article" date="2014" name="Proc. Natl. Acad. Sci. U.S.A.">
        <title>Extensive sampling of basidiomycete genomes demonstrates inadequacy of the white-rot/brown-rot paradigm for wood decay fungi.</title>
        <authorList>
            <person name="Riley R."/>
            <person name="Salamov A.A."/>
            <person name="Brown D.W."/>
            <person name="Nagy L.G."/>
            <person name="Floudas D."/>
            <person name="Held B.W."/>
            <person name="Levasseur A."/>
            <person name="Lombard V."/>
            <person name="Morin E."/>
            <person name="Otillar R."/>
            <person name="Lindquist E.A."/>
            <person name="Sun H."/>
            <person name="LaButti K.M."/>
            <person name="Schmutz J."/>
            <person name="Jabbour D."/>
            <person name="Luo H."/>
            <person name="Baker S.E."/>
            <person name="Pisabarro A.G."/>
            <person name="Walton J.D."/>
            <person name="Blanchette R.A."/>
            <person name="Henrissat B."/>
            <person name="Martin F."/>
            <person name="Cullen D."/>
            <person name="Hibbett D.S."/>
            <person name="Grigoriev I.V."/>
        </authorList>
    </citation>
    <scope>NUCLEOTIDE SEQUENCE [LARGE SCALE GENOMIC DNA]</scope>
    <source>
        <strain evidence="3">FD-172 SS1</strain>
    </source>
</reference>
<dbReference type="InParanoid" id="A0A067MPG7"/>
<dbReference type="GO" id="GO:0016589">
    <property type="term" value="C:NURF complex"/>
    <property type="evidence" value="ECO:0007669"/>
    <property type="project" value="InterPro"/>
</dbReference>
<keyword evidence="3" id="KW-1185">Reference proteome</keyword>
<feature type="region of interest" description="Disordered" evidence="1">
    <location>
        <begin position="1"/>
        <end position="47"/>
    </location>
</feature>
<feature type="compositionally biased region" description="Low complexity" evidence="1">
    <location>
        <begin position="693"/>
        <end position="703"/>
    </location>
</feature>
<proteinExistence type="predicted"/>
<dbReference type="InterPro" id="IPR038028">
    <property type="entry name" value="BPTF"/>
</dbReference>
<feature type="compositionally biased region" description="Polar residues" evidence="1">
    <location>
        <begin position="650"/>
        <end position="666"/>
    </location>
</feature>
<feature type="compositionally biased region" description="Basic and acidic residues" evidence="1">
    <location>
        <begin position="377"/>
        <end position="387"/>
    </location>
</feature>
<feature type="compositionally biased region" description="Polar residues" evidence="1">
    <location>
        <begin position="585"/>
        <end position="602"/>
    </location>
</feature>
<organism evidence="2 3">
    <name type="scientific">Botryobasidium botryosum (strain FD-172 SS1)</name>
    <dbReference type="NCBI Taxonomy" id="930990"/>
    <lineage>
        <taxon>Eukaryota</taxon>
        <taxon>Fungi</taxon>
        <taxon>Dikarya</taxon>
        <taxon>Basidiomycota</taxon>
        <taxon>Agaricomycotina</taxon>
        <taxon>Agaricomycetes</taxon>
        <taxon>Cantharellales</taxon>
        <taxon>Botryobasidiaceae</taxon>
        <taxon>Botryobasidium</taxon>
    </lineage>
</organism>
<feature type="compositionally biased region" description="Polar residues" evidence="1">
    <location>
        <begin position="796"/>
        <end position="821"/>
    </location>
</feature>
<accession>A0A067MPG7</accession>
<feature type="compositionally biased region" description="Polar residues" evidence="1">
    <location>
        <begin position="218"/>
        <end position="231"/>
    </location>
</feature>
<feature type="compositionally biased region" description="Polar residues" evidence="1">
    <location>
        <begin position="561"/>
        <end position="576"/>
    </location>
</feature>
<dbReference type="HOGENOM" id="CLU_286966_0_0_1"/>
<feature type="region of interest" description="Disordered" evidence="1">
    <location>
        <begin position="79"/>
        <end position="387"/>
    </location>
</feature>
<feature type="region of interest" description="Disordered" evidence="1">
    <location>
        <begin position="941"/>
        <end position="972"/>
    </location>
</feature>